<gene>
    <name evidence="6" type="ORF">GKC49_28585</name>
</gene>
<dbReference type="Pfam" id="PF00874">
    <property type="entry name" value="PRD"/>
    <property type="match status" value="1"/>
</dbReference>
<evidence type="ECO:0000259" key="5">
    <source>
        <dbReference type="PROSITE" id="PS51372"/>
    </source>
</evidence>
<dbReference type="InterPro" id="IPR011608">
    <property type="entry name" value="PRD"/>
</dbReference>
<dbReference type="Proteomes" id="UP000461948">
    <property type="component" value="Unassembled WGS sequence"/>
</dbReference>
<dbReference type="EMBL" id="WKLC01002203">
    <property type="protein sequence ID" value="MSE18913.1"/>
    <property type="molecule type" value="Genomic_DNA"/>
</dbReference>
<dbReference type="InterPro" id="IPR050661">
    <property type="entry name" value="BglG_antiterminators"/>
</dbReference>
<dbReference type="InterPro" id="IPR007737">
    <property type="entry name" value="Mga_HTH"/>
</dbReference>
<organism evidence="6 7">
    <name type="scientific">Enterobacter agglomerans</name>
    <name type="common">Erwinia herbicola</name>
    <name type="synonym">Pantoea agglomerans</name>
    <dbReference type="NCBI Taxonomy" id="549"/>
    <lineage>
        <taxon>Bacteria</taxon>
        <taxon>Pseudomonadati</taxon>
        <taxon>Pseudomonadota</taxon>
        <taxon>Gammaproteobacteria</taxon>
        <taxon>Enterobacterales</taxon>
        <taxon>Erwiniaceae</taxon>
        <taxon>Pantoea</taxon>
        <taxon>Pantoea agglomerans group</taxon>
    </lineage>
</organism>
<dbReference type="Gene3D" id="1.10.1790.10">
    <property type="entry name" value="PRD domain"/>
    <property type="match status" value="1"/>
</dbReference>
<protein>
    <submittedName>
        <fullName evidence="6">PRD domain-containing protein</fullName>
    </submittedName>
</protein>
<keyword evidence="3" id="KW-0010">Activator</keyword>
<reference evidence="6 7" key="1">
    <citation type="submission" date="2019-11" db="EMBL/GenBank/DDBJ databases">
        <title>Draft Genome Sequence of Plant Growth-Promoting Rhizosphere-Associated Bacteria.</title>
        <authorList>
            <person name="Vasilyev I.Y."/>
            <person name="Radchenko V."/>
            <person name="Ilnitskaya E.V."/>
        </authorList>
    </citation>
    <scope>NUCLEOTIDE SEQUENCE [LARGE SCALE GENOMIC DNA]</scope>
    <source>
        <strain evidence="6 7">VRA_MhP_f</strain>
    </source>
</reference>
<dbReference type="InterPro" id="IPR036634">
    <property type="entry name" value="PRD_sf"/>
</dbReference>
<keyword evidence="4" id="KW-0804">Transcription</keyword>
<dbReference type="GO" id="GO:0006355">
    <property type="term" value="P:regulation of DNA-templated transcription"/>
    <property type="evidence" value="ECO:0007669"/>
    <property type="project" value="InterPro"/>
</dbReference>
<dbReference type="Pfam" id="PF05043">
    <property type="entry name" value="Mga"/>
    <property type="match status" value="1"/>
</dbReference>
<comment type="caution">
    <text evidence="6">The sequence shown here is derived from an EMBL/GenBank/DDBJ whole genome shotgun (WGS) entry which is preliminary data.</text>
</comment>
<feature type="non-terminal residue" evidence="6">
    <location>
        <position position="171"/>
    </location>
</feature>
<evidence type="ECO:0000313" key="7">
    <source>
        <dbReference type="Proteomes" id="UP000461948"/>
    </source>
</evidence>
<feature type="non-terminal residue" evidence="6">
    <location>
        <position position="1"/>
    </location>
</feature>
<dbReference type="PANTHER" id="PTHR30185">
    <property type="entry name" value="CRYPTIC BETA-GLUCOSIDE BGL OPERON ANTITERMINATOR"/>
    <property type="match status" value="1"/>
</dbReference>
<evidence type="ECO:0000313" key="6">
    <source>
        <dbReference type="EMBL" id="MSE18913.1"/>
    </source>
</evidence>
<feature type="domain" description="PRD" evidence="5">
    <location>
        <begin position="88"/>
        <end position="171"/>
    </location>
</feature>
<proteinExistence type="predicted"/>
<evidence type="ECO:0000256" key="1">
    <source>
        <dbReference type="ARBA" id="ARBA00022737"/>
    </source>
</evidence>
<dbReference type="PROSITE" id="PS51372">
    <property type="entry name" value="PRD_2"/>
    <property type="match status" value="1"/>
</dbReference>
<keyword evidence="1" id="KW-0677">Repeat</keyword>
<keyword evidence="2" id="KW-0805">Transcription regulation</keyword>
<evidence type="ECO:0000256" key="2">
    <source>
        <dbReference type="ARBA" id="ARBA00023015"/>
    </source>
</evidence>
<evidence type="ECO:0000256" key="3">
    <source>
        <dbReference type="ARBA" id="ARBA00023159"/>
    </source>
</evidence>
<name>A0A7X2MT60_ENTAG</name>
<sequence>PKSSSISELADKYFISRASIVNDLKTLEAWLHQFDLTLLKSRVGTSIKGSDHNIRMAMKALVLKSIYNRQDMMESRLDESTLQELSEKFGQQAVHFTLQLINFIEQQLQYTISDPYYINLFTHILVLIHRSHSPMHRTDARAVSMNRVSDHHAWQVSLAVIERIETAYNTV</sequence>
<dbReference type="AlphaFoldDB" id="A0A7X2MT60"/>
<dbReference type="PANTHER" id="PTHR30185:SF12">
    <property type="entry name" value="TRANSCRIPTIONAL REGULATOR MANR"/>
    <property type="match status" value="1"/>
</dbReference>
<accession>A0A7X2MT60</accession>
<dbReference type="InterPro" id="IPR036388">
    <property type="entry name" value="WH-like_DNA-bd_sf"/>
</dbReference>
<evidence type="ECO:0000256" key="4">
    <source>
        <dbReference type="ARBA" id="ARBA00023163"/>
    </source>
</evidence>
<dbReference type="SUPFAM" id="SSF63520">
    <property type="entry name" value="PTS-regulatory domain, PRD"/>
    <property type="match status" value="1"/>
</dbReference>
<dbReference type="Gene3D" id="1.10.10.10">
    <property type="entry name" value="Winged helix-like DNA-binding domain superfamily/Winged helix DNA-binding domain"/>
    <property type="match status" value="1"/>
</dbReference>